<reference evidence="2" key="1">
    <citation type="submission" date="2023-06" db="EMBL/GenBank/DDBJ databases">
        <title>Genome-scale phylogeny and comparative genomics of the fungal order Sordariales.</title>
        <authorList>
            <consortium name="Lawrence Berkeley National Laboratory"/>
            <person name="Hensen N."/>
            <person name="Bonometti L."/>
            <person name="Westerberg I."/>
            <person name="Brannstrom I.O."/>
            <person name="Guillou S."/>
            <person name="Cros-Aarteil S."/>
            <person name="Calhoun S."/>
            <person name="Haridas S."/>
            <person name="Kuo A."/>
            <person name="Mondo S."/>
            <person name="Pangilinan J."/>
            <person name="Riley R."/>
            <person name="Labutti K."/>
            <person name="Andreopoulos B."/>
            <person name="Lipzen A."/>
            <person name="Chen C."/>
            <person name="Yanf M."/>
            <person name="Daum C."/>
            <person name="Ng V."/>
            <person name="Clum A."/>
            <person name="Steindorff A."/>
            <person name="Ohm R."/>
            <person name="Martin F."/>
            <person name="Silar P."/>
            <person name="Natvig D."/>
            <person name="Lalanne C."/>
            <person name="Gautier V."/>
            <person name="Ament-Velasquez S.L."/>
            <person name="Kruys A."/>
            <person name="Hutchinson M.I."/>
            <person name="Powell A.J."/>
            <person name="Barry K."/>
            <person name="Miller A.N."/>
            <person name="Grigoriev I.V."/>
            <person name="Debuchy R."/>
            <person name="Gladieux P."/>
            <person name="Thoren M.H."/>
            <person name="Johannesson H."/>
        </authorList>
    </citation>
    <scope>NUCLEOTIDE SEQUENCE</scope>
    <source>
        <strain evidence="2">CBS 307.81</strain>
    </source>
</reference>
<organism evidence="2 3">
    <name type="scientific">Cercophora samala</name>
    <dbReference type="NCBI Taxonomy" id="330535"/>
    <lineage>
        <taxon>Eukaryota</taxon>
        <taxon>Fungi</taxon>
        <taxon>Dikarya</taxon>
        <taxon>Ascomycota</taxon>
        <taxon>Pezizomycotina</taxon>
        <taxon>Sordariomycetes</taxon>
        <taxon>Sordariomycetidae</taxon>
        <taxon>Sordariales</taxon>
        <taxon>Lasiosphaeriaceae</taxon>
        <taxon>Cercophora</taxon>
    </lineage>
</organism>
<keyword evidence="3" id="KW-1185">Reference proteome</keyword>
<name>A0AA39YJ60_9PEZI</name>
<proteinExistence type="predicted"/>
<evidence type="ECO:0000313" key="3">
    <source>
        <dbReference type="Proteomes" id="UP001174997"/>
    </source>
</evidence>
<feature type="region of interest" description="Disordered" evidence="1">
    <location>
        <begin position="29"/>
        <end position="109"/>
    </location>
</feature>
<feature type="compositionally biased region" description="Low complexity" evidence="1">
    <location>
        <begin position="69"/>
        <end position="84"/>
    </location>
</feature>
<dbReference type="Proteomes" id="UP001174997">
    <property type="component" value="Unassembled WGS sequence"/>
</dbReference>
<evidence type="ECO:0000313" key="2">
    <source>
        <dbReference type="EMBL" id="KAK0653578.1"/>
    </source>
</evidence>
<sequence length="211" mass="23998">MSQLPPTEPPFHRVARPYWPELEHQRQSWNTNARYKHNIENDDLASKRPPQPAPLLHDKGGQTPPVQFTILPTTLTPIPQTTARRPPRHQDPPQDNLHPPLLRPSPPLTPVQRAEFDNFLTGITTELLDRVGIIAAREEAEKAAIESLEKQIKADAKYRASVAVFAKTGSRDWFKRRCVKKKILGEIYHGLENGGSRREGVDPRVREVEGR</sequence>
<feature type="compositionally biased region" description="Basic and acidic residues" evidence="1">
    <location>
        <begin position="37"/>
        <end position="46"/>
    </location>
</feature>
<dbReference type="AlphaFoldDB" id="A0AA39YJ60"/>
<feature type="region of interest" description="Disordered" evidence="1">
    <location>
        <begin position="1"/>
        <end position="20"/>
    </location>
</feature>
<protein>
    <submittedName>
        <fullName evidence="2">Uncharacterized protein</fullName>
    </submittedName>
</protein>
<evidence type="ECO:0000256" key="1">
    <source>
        <dbReference type="SAM" id="MobiDB-lite"/>
    </source>
</evidence>
<dbReference type="EMBL" id="JAULSY010000265">
    <property type="protein sequence ID" value="KAK0653578.1"/>
    <property type="molecule type" value="Genomic_DNA"/>
</dbReference>
<accession>A0AA39YJ60</accession>
<gene>
    <name evidence="2" type="ORF">QBC41DRAFT_308496</name>
</gene>
<comment type="caution">
    <text evidence="2">The sequence shown here is derived from an EMBL/GenBank/DDBJ whole genome shotgun (WGS) entry which is preliminary data.</text>
</comment>